<evidence type="ECO:0000256" key="1">
    <source>
        <dbReference type="SAM" id="MobiDB-lite"/>
    </source>
</evidence>
<evidence type="ECO:0000313" key="3">
    <source>
        <dbReference type="WBParaSite" id="PSAMB.scaffold2262size24261.g17041.t1"/>
    </source>
</evidence>
<feature type="region of interest" description="Disordered" evidence="1">
    <location>
        <begin position="1"/>
        <end position="25"/>
    </location>
</feature>
<dbReference type="AlphaFoldDB" id="A0A914VP15"/>
<evidence type="ECO:0000313" key="2">
    <source>
        <dbReference type="Proteomes" id="UP000887566"/>
    </source>
</evidence>
<name>A0A914VP15_9BILA</name>
<dbReference type="WBParaSite" id="PSAMB.scaffold2262size24261.g17041.t1">
    <property type="protein sequence ID" value="PSAMB.scaffold2262size24261.g17041.t1"/>
    <property type="gene ID" value="PSAMB.scaffold2262size24261.g17041"/>
</dbReference>
<dbReference type="Proteomes" id="UP000887566">
    <property type="component" value="Unplaced"/>
</dbReference>
<reference evidence="3" key="1">
    <citation type="submission" date="2022-11" db="UniProtKB">
        <authorList>
            <consortium name="WormBaseParasite"/>
        </authorList>
    </citation>
    <scope>IDENTIFICATION</scope>
</reference>
<protein>
    <submittedName>
        <fullName evidence="3">Uncharacterized protein</fullName>
    </submittedName>
</protein>
<organism evidence="2 3">
    <name type="scientific">Plectus sambesii</name>
    <dbReference type="NCBI Taxonomy" id="2011161"/>
    <lineage>
        <taxon>Eukaryota</taxon>
        <taxon>Metazoa</taxon>
        <taxon>Ecdysozoa</taxon>
        <taxon>Nematoda</taxon>
        <taxon>Chromadorea</taxon>
        <taxon>Plectida</taxon>
        <taxon>Plectina</taxon>
        <taxon>Plectoidea</taxon>
        <taxon>Plectidae</taxon>
        <taxon>Plectus</taxon>
    </lineage>
</organism>
<keyword evidence="2" id="KW-1185">Reference proteome</keyword>
<accession>A0A914VP15</accession>
<proteinExistence type="predicted"/>
<sequence>METKRNEAKAQMANEKSRKRSYQRAHKDKYPVVSLITEIPEELAMPWSSRFALEGDASFGQSYLIFQDNTPGFEMAIFTSLDNLQQLHRLTHWVLDGNFKYQPKGLQQLYTIHGFIKTPTGQKEAKTLVATVMNTRTREMYKRLFGFVRKIVALCMLSPDHIAKALELVCIVLGDLDGNEECACRDPAHPALPLGTETKLDMLRFYFEKLVFSPYLTYGTMTYLGREKEL</sequence>